<evidence type="ECO:0000313" key="2">
    <source>
        <dbReference type="Proteomes" id="UP000270296"/>
    </source>
</evidence>
<gene>
    <name evidence="1" type="ORF">SBAD_LOCUS10313</name>
</gene>
<protein>
    <submittedName>
        <fullName evidence="3">RUN domain-containing protein</fullName>
    </submittedName>
</protein>
<reference evidence="3" key="1">
    <citation type="submission" date="2016-06" db="UniProtKB">
        <authorList>
            <consortium name="WormBaseParasite"/>
        </authorList>
    </citation>
    <scope>IDENTIFICATION</scope>
</reference>
<evidence type="ECO:0000313" key="3">
    <source>
        <dbReference type="WBParaSite" id="SBAD_0001067901-mRNA-1"/>
    </source>
</evidence>
<sequence>MIIQSLSYDNEQLGNMLIAFGSQHSFYTRRGFDPKYWLVFTDALIKLVDDHSFNVYHRRRTSGGFEGEPYDHCFVAAVETVSSLLLNTVGKFDRFKA</sequence>
<dbReference type="EMBL" id="UZAM01013905">
    <property type="protein sequence ID" value="VDP30777.1"/>
    <property type="molecule type" value="Genomic_DNA"/>
</dbReference>
<dbReference type="GO" id="GO:0020037">
    <property type="term" value="F:heme binding"/>
    <property type="evidence" value="ECO:0007669"/>
    <property type="project" value="InterPro"/>
</dbReference>
<keyword evidence="2" id="KW-1185">Reference proteome</keyword>
<organism evidence="3">
    <name type="scientific">Soboliphyme baturini</name>
    <dbReference type="NCBI Taxonomy" id="241478"/>
    <lineage>
        <taxon>Eukaryota</taxon>
        <taxon>Metazoa</taxon>
        <taxon>Ecdysozoa</taxon>
        <taxon>Nematoda</taxon>
        <taxon>Enoplea</taxon>
        <taxon>Dorylaimia</taxon>
        <taxon>Dioctophymatida</taxon>
        <taxon>Dioctophymatoidea</taxon>
        <taxon>Soboliphymatidae</taxon>
        <taxon>Soboliphyme</taxon>
    </lineage>
</organism>
<dbReference type="WBParaSite" id="SBAD_0001067901-mRNA-1">
    <property type="protein sequence ID" value="SBAD_0001067901-mRNA-1"/>
    <property type="gene ID" value="SBAD_0001067901"/>
</dbReference>
<dbReference type="Proteomes" id="UP000270296">
    <property type="component" value="Unassembled WGS sequence"/>
</dbReference>
<dbReference type="OrthoDB" id="10411624at2759"/>
<reference evidence="1 2" key="2">
    <citation type="submission" date="2018-11" db="EMBL/GenBank/DDBJ databases">
        <authorList>
            <consortium name="Pathogen Informatics"/>
        </authorList>
    </citation>
    <scope>NUCLEOTIDE SEQUENCE [LARGE SCALE GENOMIC DNA]</scope>
</reference>
<dbReference type="AlphaFoldDB" id="A0A183J367"/>
<dbReference type="Gene3D" id="1.10.490.10">
    <property type="entry name" value="Globins"/>
    <property type="match status" value="1"/>
</dbReference>
<dbReference type="GO" id="GO:0019825">
    <property type="term" value="F:oxygen binding"/>
    <property type="evidence" value="ECO:0007669"/>
    <property type="project" value="InterPro"/>
</dbReference>
<dbReference type="InterPro" id="IPR012292">
    <property type="entry name" value="Globin/Proto"/>
</dbReference>
<accession>A0A183J367</accession>
<name>A0A183J367_9BILA</name>
<evidence type="ECO:0000313" key="1">
    <source>
        <dbReference type="EMBL" id="VDP30777.1"/>
    </source>
</evidence>
<proteinExistence type="predicted"/>